<dbReference type="STRING" id="947013.SAMN04488109_5383"/>
<proteinExistence type="predicted"/>
<dbReference type="Proteomes" id="UP000184212">
    <property type="component" value="Unassembled WGS sequence"/>
</dbReference>
<dbReference type="PANTHER" id="PTHR40407:SF1">
    <property type="entry name" value="HEPARAN-ALPHA-GLUCOSAMINIDE N-ACETYLTRANSFERASE CATALYTIC DOMAIN-CONTAINING PROTEIN"/>
    <property type="match status" value="1"/>
</dbReference>
<feature type="transmembrane region" description="Helical" evidence="1">
    <location>
        <begin position="86"/>
        <end position="107"/>
    </location>
</feature>
<evidence type="ECO:0000256" key="1">
    <source>
        <dbReference type="SAM" id="Phobius"/>
    </source>
</evidence>
<dbReference type="EMBL" id="FQWQ01000004">
    <property type="protein sequence ID" value="SHH78366.1"/>
    <property type="molecule type" value="Genomic_DNA"/>
</dbReference>
<dbReference type="RefSeq" id="WP_084138426.1">
    <property type="nucleotide sequence ID" value="NZ_FQWQ01000004.1"/>
</dbReference>
<accession>A0A1M5VSY5</accession>
<keyword evidence="1" id="KW-0812">Transmembrane</keyword>
<feature type="transmembrane region" description="Helical" evidence="1">
    <location>
        <begin position="150"/>
        <end position="183"/>
    </location>
</feature>
<dbReference type="AlphaFoldDB" id="A0A1M5VSY5"/>
<keyword evidence="1" id="KW-1133">Transmembrane helix</keyword>
<dbReference type="Pfam" id="PF07786">
    <property type="entry name" value="HGSNAT_cat"/>
    <property type="match status" value="1"/>
</dbReference>
<dbReference type="PANTHER" id="PTHR40407">
    <property type="entry name" value="MEMBRANE PROTEIN-LIKE PROTEIN"/>
    <property type="match status" value="1"/>
</dbReference>
<feature type="transmembrane region" description="Helical" evidence="1">
    <location>
        <begin position="254"/>
        <end position="272"/>
    </location>
</feature>
<reference evidence="3 4" key="1">
    <citation type="submission" date="2016-11" db="EMBL/GenBank/DDBJ databases">
        <authorList>
            <person name="Jaros S."/>
            <person name="Januszkiewicz K."/>
            <person name="Wedrychowicz H."/>
        </authorList>
    </citation>
    <scope>NUCLEOTIDE SEQUENCE [LARGE SCALE GENOMIC DNA]</scope>
    <source>
        <strain evidence="3 4">DSM 24574</strain>
    </source>
</reference>
<evidence type="ECO:0000313" key="4">
    <source>
        <dbReference type="Proteomes" id="UP000184212"/>
    </source>
</evidence>
<dbReference type="OrthoDB" id="508112at2"/>
<feature type="transmembrane region" description="Helical" evidence="1">
    <location>
        <begin position="393"/>
        <end position="413"/>
    </location>
</feature>
<feature type="transmembrane region" description="Helical" evidence="1">
    <location>
        <begin position="341"/>
        <end position="365"/>
    </location>
</feature>
<sequence length="426" mass="48127">MNSSRPVPTQALASSQIEAAPQHIRFMKELENSSQVSRIESIDLLRGIVMIIMAIDHVRDLFHFDAFLYSPEDLAHTSPGLFFTRWITHLCAPTFIFLAGTSSYFVARRKTKKETSFFLLTRGLWLIALQLTLVRFGWHFDPLLHYNGSSIISIIGVCMIVLAGLIHLPTSAILFFGLALVLGHNRLDNIAFEKGTAADVVWSFLHVAKIFDLGHGYKFSFLYPLIPWAGVMALGYCLGRLYEIDFTSKKRRKVLLLLGVSSLVIFVGLRFINRYGDPLPWSVQSEWSLTVISFFNLQKYPPSLLYVSATLGISLTLLGLLEGKNVTAWKPVSLFGKVALFYYVAHIYLIHLLAMAAAVLTGFSWRSMIFSGAVAKSSPELVGHFGFNLPQVYIVWVSVVLLLYPLCVLWNTFKTRNKEKWWVSYV</sequence>
<feature type="transmembrane region" description="Helical" evidence="1">
    <location>
        <begin position="221"/>
        <end position="242"/>
    </location>
</feature>
<feature type="domain" description="Heparan-alpha-glucosaminide N-acetyltransferase catalytic" evidence="2">
    <location>
        <begin position="38"/>
        <end position="266"/>
    </location>
</feature>
<keyword evidence="4" id="KW-1185">Reference proteome</keyword>
<feature type="transmembrane region" description="Helical" evidence="1">
    <location>
        <begin position="303"/>
        <end position="321"/>
    </location>
</feature>
<protein>
    <submittedName>
        <fullName evidence="3">Uncharacterized membrane protein</fullName>
    </submittedName>
</protein>
<dbReference type="InterPro" id="IPR012429">
    <property type="entry name" value="HGSNAT_cat"/>
</dbReference>
<keyword evidence="1" id="KW-0472">Membrane</keyword>
<evidence type="ECO:0000259" key="2">
    <source>
        <dbReference type="Pfam" id="PF07786"/>
    </source>
</evidence>
<name>A0A1M5VSY5_9BACT</name>
<evidence type="ECO:0000313" key="3">
    <source>
        <dbReference type="EMBL" id="SHH78366.1"/>
    </source>
</evidence>
<organism evidence="3 4">
    <name type="scientific">Chryseolinea serpens</name>
    <dbReference type="NCBI Taxonomy" id="947013"/>
    <lineage>
        <taxon>Bacteria</taxon>
        <taxon>Pseudomonadati</taxon>
        <taxon>Bacteroidota</taxon>
        <taxon>Cytophagia</taxon>
        <taxon>Cytophagales</taxon>
        <taxon>Fulvivirgaceae</taxon>
        <taxon>Chryseolinea</taxon>
    </lineage>
</organism>
<gene>
    <name evidence="3" type="ORF">SAMN04488109_5383</name>
</gene>